<organism evidence="1 2">
    <name type="scientific">Tanacetum coccineum</name>
    <dbReference type="NCBI Taxonomy" id="301880"/>
    <lineage>
        <taxon>Eukaryota</taxon>
        <taxon>Viridiplantae</taxon>
        <taxon>Streptophyta</taxon>
        <taxon>Embryophyta</taxon>
        <taxon>Tracheophyta</taxon>
        <taxon>Spermatophyta</taxon>
        <taxon>Magnoliopsida</taxon>
        <taxon>eudicotyledons</taxon>
        <taxon>Gunneridae</taxon>
        <taxon>Pentapetalae</taxon>
        <taxon>asterids</taxon>
        <taxon>campanulids</taxon>
        <taxon>Asterales</taxon>
        <taxon>Asteraceae</taxon>
        <taxon>Asteroideae</taxon>
        <taxon>Anthemideae</taxon>
        <taxon>Anthemidinae</taxon>
        <taxon>Tanacetum</taxon>
    </lineage>
</organism>
<evidence type="ECO:0000313" key="1">
    <source>
        <dbReference type="EMBL" id="GJT99555.1"/>
    </source>
</evidence>
<name>A0ABQ5IIF6_9ASTR</name>
<protein>
    <recommendedName>
        <fullName evidence="3">MAK10-like protein</fullName>
    </recommendedName>
</protein>
<gene>
    <name evidence="1" type="ORF">Tco_1109894</name>
</gene>
<reference evidence="1" key="1">
    <citation type="journal article" date="2022" name="Int. J. Mol. Sci.">
        <title>Draft Genome of Tanacetum Coccineum: Genomic Comparison of Closely Related Tanacetum-Family Plants.</title>
        <authorList>
            <person name="Yamashiro T."/>
            <person name="Shiraishi A."/>
            <person name="Nakayama K."/>
            <person name="Satake H."/>
        </authorList>
    </citation>
    <scope>NUCLEOTIDE SEQUENCE</scope>
</reference>
<sequence>MDAMVPGRRCPDYAKDLRLQGTPLLILGILGQKISELEDWLVNSFMVLKRRESTVNLFRSMDSFQGLTSKVPHHGIDLWLYVQIFYDHVNPATRRTIDQSAGHKLHDKNAKESWALIKDLSLYNNKSWNDPRDFAKPIKAIYLPQDVPNASDRRLIELENQVQCLMEAHLGPKPPVQVNKIASSCKICSGPYNTNYCMENPEQAFVDYASSRRGFLATASAVIDCKKAKIAVEEGITRSIFGVKEIDLDGVGARPPYYAKKDFMNYHLLGEWEIARDAKLNPFKDVLVFRKMVEFLGAIPINVKGNIWESEELIEKKIDWNKPPKEGKGAWHIKIKLIDPDGEKFNRTFQSIPTTRKLSEKENPSEIIDLEHFYDSYQCDSESS</sequence>
<comment type="caution">
    <text evidence="1">The sequence shown here is derived from an EMBL/GenBank/DDBJ whole genome shotgun (WGS) entry which is preliminary data.</text>
</comment>
<dbReference type="EMBL" id="BQNB010020782">
    <property type="protein sequence ID" value="GJT99555.1"/>
    <property type="molecule type" value="Genomic_DNA"/>
</dbReference>
<reference evidence="1" key="2">
    <citation type="submission" date="2022-01" db="EMBL/GenBank/DDBJ databases">
        <authorList>
            <person name="Yamashiro T."/>
            <person name="Shiraishi A."/>
            <person name="Satake H."/>
            <person name="Nakayama K."/>
        </authorList>
    </citation>
    <scope>NUCLEOTIDE SEQUENCE</scope>
</reference>
<dbReference type="Proteomes" id="UP001151760">
    <property type="component" value="Unassembled WGS sequence"/>
</dbReference>
<evidence type="ECO:0008006" key="3">
    <source>
        <dbReference type="Google" id="ProtNLM"/>
    </source>
</evidence>
<evidence type="ECO:0000313" key="2">
    <source>
        <dbReference type="Proteomes" id="UP001151760"/>
    </source>
</evidence>
<accession>A0ABQ5IIF6</accession>
<keyword evidence="2" id="KW-1185">Reference proteome</keyword>
<proteinExistence type="predicted"/>